<comment type="caution">
    <text evidence="2">The sequence shown here is derived from an EMBL/GenBank/DDBJ whole genome shotgun (WGS) entry which is preliminary data.</text>
</comment>
<sequence length="143" mass="14984">MADHAVHLSTTWVGFVKGKGELESPGLQAPIAIPEHFGGTGKGANPKQLLMAAAASCYVMTFVAMAQARSIDATRISLSSDLSTRADKGLHLEHQVTVKLAPDATEEDRKAVDALISSADKACMVGNLLKAGGMTIEVRRALA</sequence>
<dbReference type="RefSeq" id="WP_088496360.1">
    <property type="nucleotide sequence ID" value="NZ_NIVX01000026.1"/>
</dbReference>
<name>A0A246IES7_STEMA</name>
<feature type="transmembrane region" description="Helical" evidence="1">
    <location>
        <begin position="49"/>
        <end position="68"/>
    </location>
</feature>
<dbReference type="PANTHER" id="PTHR42830:SF2">
    <property type="entry name" value="OSMC_OHR FAMILY PROTEIN"/>
    <property type="match status" value="1"/>
</dbReference>
<dbReference type="SUPFAM" id="SSF82784">
    <property type="entry name" value="OsmC-like"/>
    <property type="match status" value="1"/>
</dbReference>
<evidence type="ECO:0000256" key="1">
    <source>
        <dbReference type="SAM" id="Phobius"/>
    </source>
</evidence>
<organism evidence="2 3">
    <name type="scientific">Stenotrophomonas maltophilia</name>
    <name type="common">Pseudomonas maltophilia</name>
    <name type="synonym">Xanthomonas maltophilia</name>
    <dbReference type="NCBI Taxonomy" id="40324"/>
    <lineage>
        <taxon>Bacteria</taxon>
        <taxon>Pseudomonadati</taxon>
        <taxon>Pseudomonadota</taxon>
        <taxon>Gammaproteobacteria</taxon>
        <taxon>Lysobacterales</taxon>
        <taxon>Lysobacteraceae</taxon>
        <taxon>Stenotrophomonas</taxon>
        <taxon>Stenotrophomonas maltophilia group</taxon>
    </lineage>
</organism>
<dbReference type="InterPro" id="IPR015946">
    <property type="entry name" value="KH_dom-like_a/b"/>
</dbReference>
<dbReference type="InterPro" id="IPR003718">
    <property type="entry name" value="OsmC/Ohr_fam"/>
</dbReference>
<accession>A0A246IES7</accession>
<dbReference type="EMBL" id="NIVX01000026">
    <property type="protein sequence ID" value="OWQ78017.1"/>
    <property type="molecule type" value="Genomic_DNA"/>
</dbReference>
<evidence type="ECO:0000313" key="3">
    <source>
        <dbReference type="Proteomes" id="UP000197090"/>
    </source>
</evidence>
<gene>
    <name evidence="2" type="ORF">CEE63_03135</name>
</gene>
<dbReference type="PANTHER" id="PTHR42830">
    <property type="entry name" value="OSMOTICALLY INDUCIBLE FAMILY PROTEIN"/>
    <property type="match status" value="1"/>
</dbReference>
<proteinExistence type="predicted"/>
<reference evidence="2 3" key="1">
    <citation type="submission" date="2017-06" db="EMBL/GenBank/DDBJ databases">
        <authorList>
            <person name="Kim H.J."/>
            <person name="Triplett B.A."/>
        </authorList>
    </citation>
    <scope>NUCLEOTIDE SEQUENCE [LARGE SCALE GENOMIC DNA]</scope>
    <source>
        <strain evidence="2 3">594</strain>
    </source>
</reference>
<dbReference type="AlphaFoldDB" id="A0A246IES7"/>
<dbReference type="Gene3D" id="3.30.300.20">
    <property type="match status" value="1"/>
</dbReference>
<dbReference type="InterPro" id="IPR052707">
    <property type="entry name" value="OsmC_Ohr_Peroxiredoxin"/>
</dbReference>
<dbReference type="Proteomes" id="UP000197090">
    <property type="component" value="Unassembled WGS sequence"/>
</dbReference>
<dbReference type="Pfam" id="PF02566">
    <property type="entry name" value="OsmC"/>
    <property type="match status" value="1"/>
</dbReference>
<keyword evidence="1" id="KW-0812">Transmembrane</keyword>
<evidence type="ECO:0008006" key="4">
    <source>
        <dbReference type="Google" id="ProtNLM"/>
    </source>
</evidence>
<keyword evidence="1" id="KW-0472">Membrane</keyword>
<keyword evidence="1" id="KW-1133">Transmembrane helix</keyword>
<evidence type="ECO:0000313" key="2">
    <source>
        <dbReference type="EMBL" id="OWQ78017.1"/>
    </source>
</evidence>
<dbReference type="InterPro" id="IPR036102">
    <property type="entry name" value="OsmC/Ohrsf"/>
</dbReference>
<protein>
    <recommendedName>
        <fullName evidence="4">Osmotically inducible protein OsmC</fullName>
    </recommendedName>
</protein>